<proteinExistence type="inferred from homology"/>
<keyword evidence="1 4" id="KW-0732">Signal</keyword>
<organism evidence="6 7">
    <name type="scientific">Acinetobacter soli</name>
    <dbReference type="NCBI Taxonomy" id="487316"/>
    <lineage>
        <taxon>Bacteria</taxon>
        <taxon>Pseudomonadati</taxon>
        <taxon>Pseudomonadota</taxon>
        <taxon>Gammaproteobacteria</taxon>
        <taxon>Moraxellales</taxon>
        <taxon>Moraxellaceae</taxon>
        <taxon>Acinetobacter</taxon>
    </lineage>
</organism>
<accession>A0A1P8EMD4</accession>
<evidence type="ECO:0000256" key="1">
    <source>
        <dbReference type="ARBA" id="ARBA00022729"/>
    </source>
</evidence>
<dbReference type="eggNOG" id="COG1520">
    <property type="taxonomic scope" value="Bacteria"/>
</dbReference>
<dbReference type="PROSITE" id="PS51257">
    <property type="entry name" value="PROKAR_LIPOPROTEIN"/>
    <property type="match status" value="1"/>
</dbReference>
<sequence length="384" mass="41684">MDIKYKFPFALMIVSAALVGCSTNKLKKEEAKPNPLPKLAQTQTQALVPVFSQRVSSMPKADPLRLQLDNVNGVIFVPDPKGKVSAYRGKDRLWTTRVTKHRLTAGTVAGEGIVVVGTAKGELFALDQQTGEQKWKVQLSGAVLSPSLIYQGRVTTIANDGTVFAHDAATGQQVWTYKMPSIQFSLRGQPSPVMLDDRTVVAASANGYVYGIDVISGIPRFQRRVAVSEGRSDVQRLIDLDGDPVVSGQYLVTVSYQGQVTVTDLTNLSVVWNQDSSSNKRPAVYDNKVFISQSDGKLSAFDLGTGSKLWESDVLLNRQLSNPVMLGKDLVVGDLDGVIHLINPNSGQLIGRAKTRGEVSSLRVVDGHLYTSTAKGALTIWEVR</sequence>
<dbReference type="SUPFAM" id="SSF50998">
    <property type="entry name" value="Quinoprotein alcohol dehydrogenase-like"/>
    <property type="match status" value="1"/>
</dbReference>
<evidence type="ECO:0000256" key="2">
    <source>
        <dbReference type="ARBA" id="ARBA00023136"/>
    </source>
</evidence>
<comment type="function">
    <text evidence="4">Part of the outer membrane protein assembly complex, which is involved in assembly and insertion of beta-barrel proteins into the outer membrane.</text>
</comment>
<dbReference type="RefSeq" id="WP_076033482.1">
    <property type="nucleotide sequence ID" value="NZ_CP016896.1"/>
</dbReference>
<keyword evidence="4" id="KW-0449">Lipoprotein</keyword>
<keyword evidence="4" id="KW-0564">Palmitate</keyword>
<comment type="subunit">
    <text evidence="4">Part of the Bam complex.</text>
</comment>
<dbReference type="InterPro" id="IPR017687">
    <property type="entry name" value="BamB"/>
</dbReference>
<keyword evidence="2 4" id="KW-0472">Membrane</keyword>
<dbReference type="Proteomes" id="UP000185674">
    <property type="component" value="Chromosome"/>
</dbReference>
<name>A0A1P8EMD4_9GAMM</name>
<dbReference type="STRING" id="487316.BEN76_15745"/>
<gene>
    <name evidence="4" type="primary">bamB</name>
    <name evidence="6" type="ORF">BEN76_15745</name>
</gene>
<evidence type="ECO:0000259" key="5">
    <source>
        <dbReference type="Pfam" id="PF13360"/>
    </source>
</evidence>
<dbReference type="EMBL" id="CP016896">
    <property type="protein sequence ID" value="APV37377.1"/>
    <property type="molecule type" value="Genomic_DNA"/>
</dbReference>
<dbReference type="SMART" id="SM00564">
    <property type="entry name" value="PQQ"/>
    <property type="match status" value="6"/>
</dbReference>
<comment type="subcellular location">
    <subcellularLocation>
        <location evidence="4">Cell outer membrane</location>
        <topology evidence="4">Lipid-anchor</topology>
    </subcellularLocation>
</comment>
<dbReference type="Pfam" id="PF13360">
    <property type="entry name" value="PQQ_2"/>
    <property type="match status" value="1"/>
</dbReference>
<dbReference type="GO" id="GO:0051205">
    <property type="term" value="P:protein insertion into membrane"/>
    <property type="evidence" value="ECO:0007669"/>
    <property type="project" value="UniProtKB-UniRule"/>
</dbReference>
<dbReference type="HAMAP" id="MF_00923">
    <property type="entry name" value="OM_assembly_BamB"/>
    <property type="match status" value="1"/>
</dbReference>
<dbReference type="GO" id="GO:0009279">
    <property type="term" value="C:cell outer membrane"/>
    <property type="evidence" value="ECO:0007669"/>
    <property type="project" value="UniProtKB-SubCell"/>
</dbReference>
<dbReference type="Gene3D" id="2.130.10.10">
    <property type="entry name" value="YVTN repeat-like/Quinoprotein amine dehydrogenase"/>
    <property type="match status" value="1"/>
</dbReference>
<dbReference type="PANTHER" id="PTHR34512:SF30">
    <property type="entry name" value="OUTER MEMBRANE PROTEIN ASSEMBLY FACTOR BAMB"/>
    <property type="match status" value="1"/>
</dbReference>
<dbReference type="NCBIfam" id="TIGR03300">
    <property type="entry name" value="assembly_YfgL"/>
    <property type="match status" value="1"/>
</dbReference>
<comment type="similarity">
    <text evidence="4">Belongs to the BamB family.</text>
</comment>
<dbReference type="InterPro" id="IPR018391">
    <property type="entry name" value="PQQ_b-propeller_rpt"/>
</dbReference>
<evidence type="ECO:0000313" key="7">
    <source>
        <dbReference type="Proteomes" id="UP000185674"/>
    </source>
</evidence>
<dbReference type="InterPro" id="IPR015943">
    <property type="entry name" value="WD40/YVTN_repeat-like_dom_sf"/>
</dbReference>
<dbReference type="InterPro" id="IPR002372">
    <property type="entry name" value="PQQ_rpt_dom"/>
</dbReference>
<evidence type="ECO:0000256" key="4">
    <source>
        <dbReference type="HAMAP-Rule" id="MF_00923"/>
    </source>
</evidence>
<dbReference type="PANTHER" id="PTHR34512">
    <property type="entry name" value="CELL SURFACE PROTEIN"/>
    <property type="match status" value="1"/>
</dbReference>
<dbReference type="InterPro" id="IPR011047">
    <property type="entry name" value="Quinoprotein_ADH-like_sf"/>
</dbReference>
<evidence type="ECO:0000313" key="6">
    <source>
        <dbReference type="EMBL" id="APV37377.1"/>
    </source>
</evidence>
<feature type="domain" description="Pyrrolo-quinoline quinone repeat" evidence="5">
    <location>
        <begin position="81"/>
        <end position="311"/>
    </location>
</feature>
<dbReference type="KEGG" id="asol:BEN76_15745"/>
<dbReference type="GO" id="GO:0043165">
    <property type="term" value="P:Gram-negative-bacterium-type cell outer membrane assembly"/>
    <property type="evidence" value="ECO:0007669"/>
    <property type="project" value="UniProtKB-UniRule"/>
</dbReference>
<protein>
    <recommendedName>
        <fullName evidence="4">Outer membrane protein assembly factor BamB</fullName>
    </recommendedName>
</protein>
<reference evidence="6 7" key="1">
    <citation type="submission" date="2016-08" db="EMBL/GenBank/DDBJ databases">
        <title>Complete genome sequence of Acinetobacter baylyi strain GFJ2.</title>
        <authorList>
            <person name="Tabata M."/>
            <person name="Kuboki S."/>
            <person name="Gibu N."/>
            <person name="Kinouchi Y."/>
            <person name="Vangnai A."/>
            <person name="Kasai D."/>
            <person name="Fukuda M."/>
        </authorList>
    </citation>
    <scope>NUCLEOTIDE SEQUENCE [LARGE SCALE GENOMIC DNA]</scope>
    <source>
        <strain evidence="6 7">GFJ2</strain>
    </source>
</reference>
<dbReference type="AlphaFoldDB" id="A0A1P8EMD4"/>
<keyword evidence="3 4" id="KW-0998">Cell outer membrane</keyword>
<evidence type="ECO:0000256" key="3">
    <source>
        <dbReference type="ARBA" id="ARBA00023237"/>
    </source>
</evidence>